<dbReference type="InterPro" id="IPR006046">
    <property type="entry name" value="Alpha_amylase"/>
</dbReference>
<proteinExistence type="inferred from homology"/>
<dbReference type="SUPFAM" id="SSF51445">
    <property type="entry name" value="(Trans)glycosidases"/>
    <property type="match status" value="1"/>
</dbReference>
<organism evidence="7 8">
    <name type="scientific">Candidatus Faecalibacterium faecipullorum</name>
    <dbReference type="NCBI Taxonomy" id="2838578"/>
    <lineage>
        <taxon>Bacteria</taxon>
        <taxon>Bacillati</taxon>
        <taxon>Bacillota</taxon>
        <taxon>Clostridia</taxon>
        <taxon>Eubacteriales</taxon>
        <taxon>Oscillospiraceae</taxon>
        <taxon>Faecalibacterium</taxon>
    </lineage>
</organism>
<dbReference type="GO" id="GO:0005975">
    <property type="term" value="P:carbohydrate metabolic process"/>
    <property type="evidence" value="ECO:0007669"/>
    <property type="project" value="InterPro"/>
</dbReference>
<reference evidence="7" key="2">
    <citation type="submission" date="2021-04" db="EMBL/GenBank/DDBJ databases">
        <authorList>
            <person name="Gilroy R."/>
        </authorList>
    </citation>
    <scope>NUCLEOTIDE SEQUENCE</scope>
    <source>
        <strain evidence="7">ChiHjej9B8-13557</strain>
    </source>
</reference>
<keyword evidence="2 5" id="KW-0378">Hydrolase</keyword>
<dbReference type="GO" id="GO:0043169">
    <property type="term" value="F:cation binding"/>
    <property type="evidence" value="ECO:0007669"/>
    <property type="project" value="InterPro"/>
</dbReference>
<protein>
    <recommendedName>
        <fullName evidence="5">Alpha-amylase</fullName>
        <ecNumber evidence="5">3.2.1.1</ecNumber>
    </recommendedName>
</protein>
<dbReference type="PANTHER" id="PTHR10357:SF210">
    <property type="entry name" value="MALTODEXTRIN GLUCOSIDASE"/>
    <property type="match status" value="1"/>
</dbReference>
<comment type="similarity">
    <text evidence="1 4">Belongs to the glycosyl hydrolase 13 family.</text>
</comment>
<evidence type="ECO:0000256" key="4">
    <source>
        <dbReference type="RuleBase" id="RU003615"/>
    </source>
</evidence>
<dbReference type="EMBL" id="DWXX01000068">
    <property type="protein sequence ID" value="HJB58773.1"/>
    <property type="molecule type" value="Genomic_DNA"/>
</dbReference>
<name>A0A9D2MFQ8_9FIRM</name>
<dbReference type="PRINTS" id="PR00110">
    <property type="entry name" value="ALPHAAMYLASE"/>
</dbReference>
<evidence type="ECO:0000259" key="6">
    <source>
        <dbReference type="SMART" id="SM00642"/>
    </source>
</evidence>
<dbReference type="SMART" id="SM00642">
    <property type="entry name" value="Aamy"/>
    <property type="match status" value="1"/>
</dbReference>
<sequence length="454" mass="51445">MPWYDSAVFYHIYPLGLCGCPHENNGRPTPGAFDKLNEWAAWASQLGCNAIYIGPLFESGTHGYDTVDYRMVDRRLGTNEEFAAFVDGCHARGQKVIVDAVFNHVGRGFFAFQDLLAHREGSRWRDWFCDVYFGGNNEYGDGLSYANWGGHNLLVKLNVRNPEVQQYHFDTVRFWVEQFGIDGLRLDAADVLDMDFLKNLRAFTDTLKPEFWLMGEVIHGDYSRWLRYLHSVTDYAMHKALWSGHNDHNYFEIAHTLRREIDLYRGARLYTFSDNHDTDRLANKLKDPAHARHVAILDYTLWGVPSLYYGSEFGIRGQKSFGSDWPLRPALDLADYAGALESNPLTALYAALGRLRAEEPALAYGQQEALTLTTEHYAYARVLDGREIVSIFNTTRETRFELRLLVDAADGSPVDDLLAGCPGAEPVHAWIEGHQLVVDMPANYATVLALGAAR</sequence>
<dbReference type="Pfam" id="PF00128">
    <property type="entry name" value="Alpha-amylase"/>
    <property type="match status" value="1"/>
</dbReference>
<dbReference type="AlphaFoldDB" id="A0A9D2MFQ8"/>
<dbReference type="CDD" id="cd11353">
    <property type="entry name" value="AmyAc_euk_bac_CMD_like"/>
    <property type="match status" value="1"/>
</dbReference>
<evidence type="ECO:0000313" key="8">
    <source>
        <dbReference type="Proteomes" id="UP000824211"/>
    </source>
</evidence>
<dbReference type="Gene3D" id="2.60.40.1180">
    <property type="entry name" value="Golgi alpha-mannosidase II"/>
    <property type="match status" value="1"/>
</dbReference>
<dbReference type="InterPro" id="IPR017853">
    <property type="entry name" value="GH"/>
</dbReference>
<reference evidence="7" key="1">
    <citation type="journal article" date="2021" name="PeerJ">
        <title>Extensive microbial diversity within the chicken gut microbiome revealed by metagenomics and culture.</title>
        <authorList>
            <person name="Gilroy R."/>
            <person name="Ravi A."/>
            <person name="Getino M."/>
            <person name="Pursley I."/>
            <person name="Horton D.L."/>
            <person name="Alikhan N.F."/>
            <person name="Baker D."/>
            <person name="Gharbi K."/>
            <person name="Hall N."/>
            <person name="Watson M."/>
            <person name="Adriaenssens E.M."/>
            <person name="Foster-Nyarko E."/>
            <person name="Jarju S."/>
            <person name="Secka A."/>
            <person name="Antonio M."/>
            <person name="Oren A."/>
            <person name="Chaudhuri R.R."/>
            <person name="La Ragione R."/>
            <person name="Hildebrand F."/>
            <person name="Pallen M.J."/>
        </authorList>
    </citation>
    <scope>NUCLEOTIDE SEQUENCE</scope>
    <source>
        <strain evidence="7">ChiHjej9B8-13557</strain>
    </source>
</reference>
<comment type="caution">
    <text evidence="7">The sequence shown here is derived from an EMBL/GenBank/DDBJ whole genome shotgun (WGS) entry which is preliminary data.</text>
</comment>
<dbReference type="Proteomes" id="UP000824211">
    <property type="component" value="Unassembled WGS sequence"/>
</dbReference>
<evidence type="ECO:0000256" key="3">
    <source>
        <dbReference type="ARBA" id="ARBA00023295"/>
    </source>
</evidence>
<evidence type="ECO:0000256" key="1">
    <source>
        <dbReference type="ARBA" id="ARBA00008061"/>
    </source>
</evidence>
<dbReference type="InterPro" id="IPR013780">
    <property type="entry name" value="Glyco_hydro_b"/>
</dbReference>
<accession>A0A9D2MFQ8</accession>
<dbReference type="InterPro" id="IPR006047">
    <property type="entry name" value="GH13_cat_dom"/>
</dbReference>
<dbReference type="GO" id="GO:0004556">
    <property type="term" value="F:alpha-amylase activity"/>
    <property type="evidence" value="ECO:0007669"/>
    <property type="project" value="UniProtKB-UniRule"/>
</dbReference>
<dbReference type="PANTHER" id="PTHR10357">
    <property type="entry name" value="ALPHA-AMYLASE FAMILY MEMBER"/>
    <property type="match status" value="1"/>
</dbReference>
<keyword evidence="5" id="KW-0119">Carbohydrate metabolism</keyword>
<dbReference type="Gene3D" id="3.20.20.80">
    <property type="entry name" value="Glycosidases"/>
    <property type="match status" value="1"/>
</dbReference>
<evidence type="ECO:0000256" key="2">
    <source>
        <dbReference type="ARBA" id="ARBA00022801"/>
    </source>
</evidence>
<feature type="domain" description="Glycosyl hydrolase family 13 catalytic" evidence="6">
    <location>
        <begin position="7"/>
        <end position="356"/>
    </location>
</feature>
<dbReference type="EC" id="3.2.1.1" evidence="5"/>
<comment type="catalytic activity">
    <reaction evidence="5">
        <text>Endohydrolysis of (1-&gt;4)-alpha-D-glucosidic linkages in polysaccharides containing three or more (1-&gt;4)-alpha-linked D-glucose units.</text>
        <dbReference type="EC" id="3.2.1.1"/>
    </reaction>
</comment>
<keyword evidence="3 5" id="KW-0326">Glycosidase</keyword>
<evidence type="ECO:0000256" key="5">
    <source>
        <dbReference type="RuleBase" id="RU361134"/>
    </source>
</evidence>
<gene>
    <name evidence="7" type="ORF">H9771_03785</name>
</gene>
<evidence type="ECO:0000313" key="7">
    <source>
        <dbReference type="EMBL" id="HJB58773.1"/>
    </source>
</evidence>